<protein>
    <submittedName>
        <fullName evidence="2">Uncharacterized protein</fullName>
    </submittedName>
</protein>
<keyword evidence="1" id="KW-0472">Membrane</keyword>
<organism evidence="2">
    <name type="scientific">uncultured Solirubrobacteraceae bacterium</name>
    <dbReference type="NCBI Taxonomy" id="1162706"/>
    <lineage>
        <taxon>Bacteria</taxon>
        <taxon>Bacillati</taxon>
        <taxon>Actinomycetota</taxon>
        <taxon>Thermoleophilia</taxon>
        <taxon>Solirubrobacterales</taxon>
        <taxon>Solirubrobacteraceae</taxon>
        <taxon>environmental samples</taxon>
    </lineage>
</organism>
<feature type="transmembrane region" description="Helical" evidence="1">
    <location>
        <begin position="21"/>
        <end position="42"/>
    </location>
</feature>
<dbReference type="EMBL" id="CADCVP010000127">
    <property type="protein sequence ID" value="CAA9487474.1"/>
    <property type="molecule type" value="Genomic_DNA"/>
</dbReference>
<feature type="transmembrane region" description="Helical" evidence="1">
    <location>
        <begin position="62"/>
        <end position="85"/>
    </location>
</feature>
<dbReference type="AlphaFoldDB" id="A0A6J4SBG7"/>
<evidence type="ECO:0000313" key="2">
    <source>
        <dbReference type="EMBL" id="CAA9487474.1"/>
    </source>
</evidence>
<accession>A0A6J4SBG7</accession>
<evidence type="ECO:0000256" key="1">
    <source>
        <dbReference type="SAM" id="Phobius"/>
    </source>
</evidence>
<proteinExistence type="predicted"/>
<name>A0A6J4SBG7_9ACTN</name>
<keyword evidence="1" id="KW-0812">Transmembrane</keyword>
<sequence length="88" mass="9419">MSVPAVGALRDNAGRIMSEPTAIYLIAGTAAVLSLAAWLYWIVVPTWRSYARWWERAVAALLSVYVLAALVLAGAGLGAVTLLYADRI</sequence>
<keyword evidence="1" id="KW-1133">Transmembrane helix</keyword>
<gene>
    <name evidence="2" type="ORF">AVDCRST_MAG69-1150</name>
</gene>
<reference evidence="2" key="1">
    <citation type="submission" date="2020-02" db="EMBL/GenBank/DDBJ databases">
        <authorList>
            <person name="Meier V. D."/>
        </authorList>
    </citation>
    <scope>NUCLEOTIDE SEQUENCE</scope>
    <source>
        <strain evidence="2">AVDCRST_MAG69</strain>
    </source>
</reference>